<dbReference type="Proteomes" id="UP001253458">
    <property type="component" value="Unassembled WGS sequence"/>
</dbReference>
<evidence type="ECO:0000313" key="2">
    <source>
        <dbReference type="EMBL" id="MDR6839665.1"/>
    </source>
</evidence>
<accession>A0AAJ2F390</accession>
<organism evidence="1 4">
    <name type="scientific">Acidovorax delafieldii</name>
    <name type="common">Pseudomonas delafieldii</name>
    <dbReference type="NCBI Taxonomy" id="47920"/>
    <lineage>
        <taxon>Bacteria</taxon>
        <taxon>Pseudomonadati</taxon>
        <taxon>Pseudomonadota</taxon>
        <taxon>Betaproteobacteria</taxon>
        <taxon>Burkholderiales</taxon>
        <taxon>Comamonadaceae</taxon>
        <taxon>Acidovorax</taxon>
    </lineage>
</organism>
<dbReference type="Proteomes" id="UP001249076">
    <property type="component" value="Unassembled WGS sequence"/>
</dbReference>
<dbReference type="Pfam" id="PF07963">
    <property type="entry name" value="N_methyl"/>
    <property type="match status" value="1"/>
</dbReference>
<proteinExistence type="predicted"/>
<evidence type="ECO:0000313" key="3">
    <source>
        <dbReference type="Proteomes" id="UP001249076"/>
    </source>
</evidence>
<keyword evidence="3" id="KW-1185">Reference proteome</keyword>
<protein>
    <submittedName>
        <fullName evidence="1">Type IV pilus assembly protein PilV</fullName>
    </submittedName>
</protein>
<dbReference type="NCBIfam" id="TIGR02532">
    <property type="entry name" value="IV_pilin_GFxxxE"/>
    <property type="match status" value="1"/>
</dbReference>
<dbReference type="AlphaFoldDB" id="A0AAJ2F390"/>
<dbReference type="NCBIfam" id="TIGR02523">
    <property type="entry name" value="type_IV_pilV"/>
    <property type="match status" value="1"/>
</dbReference>
<reference evidence="1 3" key="1">
    <citation type="submission" date="2023-07" db="EMBL/GenBank/DDBJ databases">
        <title>Sorghum-associated microbial communities from plants grown in Nebraska, USA.</title>
        <authorList>
            <person name="Schachtman D."/>
        </authorList>
    </citation>
    <scope>NUCLEOTIDE SEQUENCE</scope>
    <source>
        <strain evidence="2 3">BE105</strain>
        <strain evidence="1">BE69</strain>
    </source>
</reference>
<name>A0AAJ2F390_ACIDE</name>
<evidence type="ECO:0000313" key="4">
    <source>
        <dbReference type="Proteomes" id="UP001253458"/>
    </source>
</evidence>
<dbReference type="InterPro" id="IPR012902">
    <property type="entry name" value="N_methyl_site"/>
</dbReference>
<evidence type="ECO:0000313" key="1">
    <source>
        <dbReference type="EMBL" id="MDR6769262.1"/>
    </source>
</evidence>
<comment type="caution">
    <text evidence="1">The sequence shown here is derived from an EMBL/GenBank/DDBJ whole genome shotgun (WGS) entry which is preliminary data.</text>
</comment>
<gene>
    <name evidence="1" type="ORF">J2W88_004570</name>
    <name evidence="2" type="ORF">J2W93_004533</name>
</gene>
<dbReference type="InterPro" id="IPR013362">
    <property type="entry name" value="Pilus_4_PilV"/>
</dbReference>
<dbReference type="EMBL" id="JAVDTL010000010">
    <property type="protein sequence ID" value="MDR6769262.1"/>
    <property type="molecule type" value="Genomic_DNA"/>
</dbReference>
<dbReference type="EMBL" id="JAVDTS010000010">
    <property type="protein sequence ID" value="MDR6839665.1"/>
    <property type="molecule type" value="Genomic_DNA"/>
</dbReference>
<dbReference type="RefSeq" id="WP_310048526.1">
    <property type="nucleotide sequence ID" value="NZ_JAVDTL010000010.1"/>
</dbReference>
<sequence length="213" mass="22803">MTNYGREMLRKKRISFNNGVTLIEMMVAVLVLSIGLLGIAGLQAATSKYKINTWSRSSASLLLSDLSERVRINPDAAGTSFAGEGVTTVSEYLLADDWATQQAAGLTITTNCETTACTASQRATYDLLIWRQRVRDSMPQGAALVSGDRRNGLDVTMMWFDKEQVDDPNSATASLVTAPVCSGSETGMAQQTCCPASASAPAGVRCARFTFVP</sequence>